<gene>
    <name evidence="12" type="ORF">KVP70_11185</name>
    <name evidence="13" type="ORF">L1274_001942</name>
</gene>
<evidence type="ECO:0000256" key="7">
    <source>
        <dbReference type="ARBA" id="ARBA00023211"/>
    </source>
</evidence>
<dbReference type="RefSeq" id="WP_217942242.1">
    <property type="nucleotide sequence ID" value="NZ_JAHTGR010000005.1"/>
</dbReference>
<sequence length="450" mass="49286">MHQFANRRARLVEHMRSNGGGVAVIPTAREGLRNGDVEYPFRHDSYFYYLSGFEELDALIVLAVDPSPGARAQCILFCREKDPETELWHGFRHGPEGARAVFGFDAAFPITTLEQRMPALLAGAPALYFCLGQDAGWDARVASWLHALRGQARSGVRPPAAIYDVQLLLNEMRVVKDGSELASMRRAADISAEAHVRAMRRTRPGMTEYQIEAELLHAFRHHGAAGPAYPSIVAAGANTCVLHHNPGATVLQPGDLVLIDAGCEYESYAADITRTYPAAGKFSGTQKMLYEIVLAAQMAAIAEVKPGSRFIDPHEAAVRLLAQGMLDTGLLDKNKYGSVNDVIENGDYRRFFMCKTSHWLGLDVHDVGDYGEAVEGGSVAAGRPSRILQAGMTMTVEPGIYIRPAPDVPEQYWHIGIRIEDDVLVTANGHDVLSHGAPKTIAEIERCLER</sequence>
<reference evidence="12" key="1">
    <citation type="submission" date="2021-07" db="EMBL/GenBank/DDBJ databases">
        <title>Characterization of violacein-producing bacteria and related species.</title>
        <authorList>
            <person name="Wilson H.S."/>
            <person name="De Leon M.E."/>
        </authorList>
    </citation>
    <scope>NUCLEOTIDE SEQUENCE</scope>
    <source>
        <strain evidence="12">HSC-15S17</strain>
    </source>
</reference>
<keyword evidence="7" id="KW-0464">Manganese</keyword>
<evidence type="ECO:0000313" key="13">
    <source>
        <dbReference type="EMBL" id="MCP2008242.1"/>
    </source>
</evidence>
<evidence type="ECO:0000313" key="14">
    <source>
        <dbReference type="Proteomes" id="UP001155901"/>
    </source>
</evidence>
<evidence type="ECO:0000256" key="2">
    <source>
        <dbReference type="ARBA" id="ARBA00001936"/>
    </source>
</evidence>
<dbReference type="GO" id="GO:0005829">
    <property type="term" value="C:cytosol"/>
    <property type="evidence" value="ECO:0007669"/>
    <property type="project" value="TreeGrafter"/>
</dbReference>
<dbReference type="EC" id="3.4.11.9" evidence="4"/>
<feature type="domain" description="Aminopeptidase P N-terminal" evidence="11">
    <location>
        <begin position="1"/>
        <end position="138"/>
    </location>
</feature>
<dbReference type="Proteomes" id="UP001162889">
    <property type="component" value="Unassembled WGS sequence"/>
</dbReference>
<evidence type="ECO:0000259" key="11">
    <source>
        <dbReference type="SMART" id="SM01011"/>
    </source>
</evidence>
<dbReference type="FunFam" id="3.90.230.10:FF:000002">
    <property type="entry name" value="Xaa-Pro aminopeptidase 3"/>
    <property type="match status" value="1"/>
</dbReference>
<keyword evidence="12" id="KW-0645">Protease</keyword>
<dbReference type="PANTHER" id="PTHR43226:SF4">
    <property type="entry name" value="XAA-PRO AMINOPEPTIDASE 3"/>
    <property type="match status" value="1"/>
</dbReference>
<dbReference type="EMBL" id="JALJZU010000003">
    <property type="protein sequence ID" value="MCP2008242.1"/>
    <property type="molecule type" value="Genomic_DNA"/>
</dbReference>
<evidence type="ECO:0000256" key="8">
    <source>
        <dbReference type="ARBA" id="ARBA00069363"/>
    </source>
</evidence>
<dbReference type="GO" id="GO:0006508">
    <property type="term" value="P:proteolysis"/>
    <property type="evidence" value="ECO:0007669"/>
    <property type="project" value="TreeGrafter"/>
</dbReference>
<comment type="caution">
    <text evidence="12">The sequence shown here is derived from an EMBL/GenBank/DDBJ whole genome shotgun (WGS) entry which is preliminary data.</text>
</comment>
<dbReference type="EMBL" id="JAHTGR010000005">
    <property type="protein sequence ID" value="MBV6321501.1"/>
    <property type="molecule type" value="Genomic_DNA"/>
</dbReference>
<dbReference type="CDD" id="cd01087">
    <property type="entry name" value="Prolidase"/>
    <property type="match status" value="1"/>
</dbReference>
<dbReference type="InterPro" id="IPR052433">
    <property type="entry name" value="X-Pro_dipept-like"/>
</dbReference>
<dbReference type="InterPro" id="IPR000994">
    <property type="entry name" value="Pept_M24"/>
</dbReference>
<evidence type="ECO:0000256" key="6">
    <source>
        <dbReference type="ARBA" id="ARBA00022801"/>
    </source>
</evidence>
<keyword evidence="15" id="KW-1185">Reference proteome</keyword>
<organism evidence="12 14">
    <name type="scientific">Duganella violaceipulchra</name>
    <dbReference type="NCBI Taxonomy" id="2849652"/>
    <lineage>
        <taxon>Bacteria</taxon>
        <taxon>Pseudomonadati</taxon>
        <taxon>Pseudomonadota</taxon>
        <taxon>Betaproteobacteria</taxon>
        <taxon>Burkholderiales</taxon>
        <taxon>Oxalobacteraceae</taxon>
        <taxon>Telluria group</taxon>
        <taxon>Duganella</taxon>
    </lineage>
</organism>
<dbReference type="GO" id="GO:0070006">
    <property type="term" value="F:metalloaminopeptidase activity"/>
    <property type="evidence" value="ECO:0007669"/>
    <property type="project" value="InterPro"/>
</dbReference>
<proteinExistence type="inferred from homology"/>
<dbReference type="Pfam" id="PF05195">
    <property type="entry name" value="AMP_N"/>
    <property type="match status" value="1"/>
</dbReference>
<evidence type="ECO:0000256" key="1">
    <source>
        <dbReference type="ARBA" id="ARBA00001424"/>
    </source>
</evidence>
<evidence type="ECO:0000256" key="3">
    <source>
        <dbReference type="ARBA" id="ARBA00008766"/>
    </source>
</evidence>
<keyword evidence="5" id="KW-0479">Metal-binding</keyword>
<keyword evidence="12" id="KW-0031">Aminopeptidase</keyword>
<comment type="catalytic activity">
    <reaction evidence="1">
        <text>Release of any N-terminal amino acid, including proline, that is linked to proline, even from a dipeptide or tripeptide.</text>
        <dbReference type="EC" id="3.4.11.9"/>
    </reaction>
</comment>
<dbReference type="PANTHER" id="PTHR43226">
    <property type="entry name" value="XAA-PRO AMINOPEPTIDASE 3"/>
    <property type="match status" value="1"/>
</dbReference>
<evidence type="ECO:0000256" key="10">
    <source>
        <dbReference type="ARBA" id="ARBA00081411"/>
    </source>
</evidence>
<dbReference type="GO" id="GO:0030145">
    <property type="term" value="F:manganese ion binding"/>
    <property type="evidence" value="ECO:0007669"/>
    <property type="project" value="InterPro"/>
</dbReference>
<dbReference type="Proteomes" id="UP001155901">
    <property type="component" value="Unassembled WGS sequence"/>
</dbReference>
<dbReference type="Pfam" id="PF00557">
    <property type="entry name" value="Peptidase_M24"/>
    <property type="match status" value="1"/>
</dbReference>
<accession>A0AA41HC81</accession>
<keyword evidence="6 13" id="KW-0378">Hydrolase</keyword>
<evidence type="ECO:0000256" key="9">
    <source>
        <dbReference type="ARBA" id="ARBA00075356"/>
    </source>
</evidence>
<dbReference type="InterPro" id="IPR007865">
    <property type="entry name" value="Aminopep_P_N"/>
</dbReference>
<evidence type="ECO:0000313" key="12">
    <source>
        <dbReference type="EMBL" id="MBV6321501.1"/>
    </source>
</evidence>
<dbReference type="AlphaFoldDB" id="A0AA41HC81"/>
<name>A0AA41HC81_9BURK</name>
<comment type="cofactor">
    <cofactor evidence="2">
        <name>Mn(2+)</name>
        <dbReference type="ChEBI" id="CHEBI:29035"/>
    </cofactor>
</comment>
<reference evidence="13" key="2">
    <citation type="submission" date="2022-03" db="EMBL/GenBank/DDBJ databases">
        <title>Genome Encyclopedia of Bacteria and Archaea VI: Functional Genomics of Type Strains.</title>
        <authorList>
            <person name="Whitman W."/>
        </authorList>
    </citation>
    <scope>NUCLEOTIDE SEQUENCE</scope>
    <source>
        <strain evidence="13">HSC-15S17</strain>
    </source>
</reference>
<evidence type="ECO:0000313" key="15">
    <source>
        <dbReference type="Proteomes" id="UP001162889"/>
    </source>
</evidence>
<comment type="similarity">
    <text evidence="3">Belongs to the peptidase M24B family.</text>
</comment>
<evidence type="ECO:0000256" key="4">
    <source>
        <dbReference type="ARBA" id="ARBA00012574"/>
    </source>
</evidence>
<dbReference type="SMART" id="SM01011">
    <property type="entry name" value="AMP_N"/>
    <property type="match status" value="1"/>
</dbReference>
<evidence type="ECO:0000256" key="5">
    <source>
        <dbReference type="ARBA" id="ARBA00022723"/>
    </source>
</evidence>
<protein>
    <recommendedName>
        <fullName evidence="8">Xaa-Pro aminopeptidase</fullName>
        <ecNumber evidence="4">3.4.11.9</ecNumber>
    </recommendedName>
    <alternativeName>
        <fullName evidence="9">Aminopeptidase P II</fullName>
    </alternativeName>
    <alternativeName>
        <fullName evidence="10">X-Pro aminopeptidase</fullName>
    </alternativeName>
</protein>